<accession>A0ACA9PKX1</accession>
<gene>
    <name evidence="1" type="ORF">SPELUC_LOCUS11973</name>
</gene>
<dbReference type="Proteomes" id="UP000789366">
    <property type="component" value="Unassembled WGS sequence"/>
</dbReference>
<comment type="caution">
    <text evidence="1">The sequence shown here is derived from an EMBL/GenBank/DDBJ whole genome shotgun (WGS) entry which is preliminary data.</text>
</comment>
<feature type="non-terminal residue" evidence="1">
    <location>
        <position position="65"/>
    </location>
</feature>
<evidence type="ECO:0000313" key="2">
    <source>
        <dbReference type="Proteomes" id="UP000789366"/>
    </source>
</evidence>
<keyword evidence="2" id="KW-1185">Reference proteome</keyword>
<proteinExistence type="predicted"/>
<reference evidence="1" key="1">
    <citation type="submission" date="2021-06" db="EMBL/GenBank/DDBJ databases">
        <authorList>
            <person name="Kallberg Y."/>
            <person name="Tangrot J."/>
            <person name="Rosling A."/>
        </authorList>
    </citation>
    <scope>NUCLEOTIDE SEQUENCE</scope>
    <source>
        <strain evidence="1">28 12/20/2015</strain>
    </source>
</reference>
<feature type="non-terminal residue" evidence="1">
    <location>
        <position position="1"/>
    </location>
</feature>
<sequence>EYNNTLTLKLYEMSKINVSMDERSKLFYKKEKIQNHTDLELSNNSQENKADKINNNDTKHLEKNK</sequence>
<dbReference type="EMBL" id="CAJVPW010026835">
    <property type="protein sequence ID" value="CAG8713683.1"/>
    <property type="molecule type" value="Genomic_DNA"/>
</dbReference>
<organism evidence="1 2">
    <name type="scientific">Cetraspora pellucida</name>
    <dbReference type="NCBI Taxonomy" id="1433469"/>
    <lineage>
        <taxon>Eukaryota</taxon>
        <taxon>Fungi</taxon>
        <taxon>Fungi incertae sedis</taxon>
        <taxon>Mucoromycota</taxon>
        <taxon>Glomeromycotina</taxon>
        <taxon>Glomeromycetes</taxon>
        <taxon>Diversisporales</taxon>
        <taxon>Gigasporaceae</taxon>
        <taxon>Cetraspora</taxon>
    </lineage>
</organism>
<evidence type="ECO:0000313" key="1">
    <source>
        <dbReference type="EMBL" id="CAG8713683.1"/>
    </source>
</evidence>
<name>A0ACA9PKX1_9GLOM</name>
<protein>
    <submittedName>
        <fullName evidence="1">819_t:CDS:1</fullName>
    </submittedName>
</protein>